<dbReference type="EC" id="3.4.21.89" evidence="4 7"/>
<name>A0ABT2SZ51_9FIRM</name>
<evidence type="ECO:0000256" key="3">
    <source>
        <dbReference type="ARBA" id="ARBA00009370"/>
    </source>
</evidence>
<dbReference type="RefSeq" id="WP_262572863.1">
    <property type="nucleotide sequence ID" value="NZ_JAOQKJ010000002.1"/>
</dbReference>
<dbReference type="NCBIfam" id="TIGR02227">
    <property type="entry name" value="sigpep_I_bact"/>
    <property type="match status" value="1"/>
</dbReference>
<dbReference type="Proteomes" id="UP001652432">
    <property type="component" value="Unassembled WGS sequence"/>
</dbReference>
<keyword evidence="6 7" id="KW-0378">Hydrolase</keyword>
<dbReference type="PANTHER" id="PTHR43390:SF1">
    <property type="entry name" value="CHLOROPLAST PROCESSING PEPTIDASE"/>
    <property type="match status" value="1"/>
</dbReference>
<dbReference type="InterPro" id="IPR019758">
    <property type="entry name" value="Pept_S26A_signal_pept_1_CS"/>
</dbReference>
<sequence>MARKKGLTFYEKEKKINKSTIHEILSTLFYCGVAVFLAFVLVFSVGMKISMVGVSMEPALYNGQEVLINRFIYKITSPKRGDVIAFLPNGNQNSHYYLKRIVGLPGESIQIIDGYVYINGERLPEDEYDKMADYGIAGNEIQLGSDEYFVLGDNRNMSEDSRSGNIGAVKKDTIAGKVWFHLSCDEEGTGFVN</sequence>
<dbReference type="PROSITE" id="PS00760">
    <property type="entry name" value="SPASE_I_2"/>
    <property type="match status" value="1"/>
</dbReference>
<evidence type="ECO:0000313" key="10">
    <source>
        <dbReference type="EMBL" id="MCU6743275.1"/>
    </source>
</evidence>
<feature type="domain" description="Peptidase S26" evidence="9">
    <location>
        <begin position="29"/>
        <end position="180"/>
    </location>
</feature>
<dbReference type="Gene3D" id="2.10.109.10">
    <property type="entry name" value="Umud Fragment, subunit A"/>
    <property type="match status" value="1"/>
</dbReference>
<dbReference type="PROSITE" id="PS00501">
    <property type="entry name" value="SPASE_I_1"/>
    <property type="match status" value="1"/>
</dbReference>
<comment type="similarity">
    <text evidence="3 8">Belongs to the peptidase S26 family.</text>
</comment>
<keyword evidence="7" id="KW-0812">Transmembrane</keyword>
<evidence type="ECO:0000256" key="8">
    <source>
        <dbReference type="RuleBase" id="RU362042"/>
    </source>
</evidence>
<evidence type="ECO:0000259" key="9">
    <source>
        <dbReference type="Pfam" id="PF10502"/>
    </source>
</evidence>
<feature type="transmembrane region" description="Helical" evidence="7">
    <location>
        <begin position="21"/>
        <end position="47"/>
    </location>
</feature>
<organism evidence="10 11">
    <name type="scientific">Suilimivivens aceti</name>
    <dbReference type="NCBI Taxonomy" id="2981774"/>
    <lineage>
        <taxon>Bacteria</taxon>
        <taxon>Bacillati</taxon>
        <taxon>Bacillota</taxon>
        <taxon>Clostridia</taxon>
        <taxon>Lachnospirales</taxon>
        <taxon>Lachnospiraceae</taxon>
        <taxon>Suilimivivens</taxon>
    </lineage>
</organism>
<dbReference type="SUPFAM" id="SSF51306">
    <property type="entry name" value="LexA/Signal peptidase"/>
    <property type="match status" value="1"/>
</dbReference>
<evidence type="ECO:0000256" key="6">
    <source>
        <dbReference type="ARBA" id="ARBA00022801"/>
    </source>
</evidence>
<keyword evidence="11" id="KW-1185">Reference proteome</keyword>
<dbReference type="InterPro" id="IPR000223">
    <property type="entry name" value="Pept_S26A_signal_pept_1"/>
</dbReference>
<dbReference type="PANTHER" id="PTHR43390">
    <property type="entry name" value="SIGNAL PEPTIDASE I"/>
    <property type="match status" value="1"/>
</dbReference>
<gene>
    <name evidence="10" type="primary">lepB</name>
    <name evidence="10" type="ORF">OCV77_01950</name>
</gene>
<evidence type="ECO:0000256" key="1">
    <source>
        <dbReference type="ARBA" id="ARBA00000677"/>
    </source>
</evidence>
<dbReference type="GO" id="GO:0009003">
    <property type="term" value="F:signal peptidase activity"/>
    <property type="evidence" value="ECO:0007669"/>
    <property type="project" value="UniProtKB-EC"/>
</dbReference>
<comment type="catalytic activity">
    <reaction evidence="1 7">
        <text>Cleavage of hydrophobic, N-terminal signal or leader sequences from secreted and periplasmic proteins.</text>
        <dbReference type="EC" id="3.4.21.89"/>
    </reaction>
</comment>
<dbReference type="InterPro" id="IPR019757">
    <property type="entry name" value="Pept_S26A_signal_pept_1_Lys-AS"/>
</dbReference>
<dbReference type="EMBL" id="JAOQKJ010000002">
    <property type="protein sequence ID" value="MCU6743275.1"/>
    <property type="molecule type" value="Genomic_DNA"/>
</dbReference>
<dbReference type="InterPro" id="IPR019533">
    <property type="entry name" value="Peptidase_S26"/>
</dbReference>
<proteinExistence type="inferred from homology"/>
<dbReference type="InterPro" id="IPR036286">
    <property type="entry name" value="LexA/Signal_pep-like_sf"/>
</dbReference>
<dbReference type="PROSITE" id="PS00761">
    <property type="entry name" value="SPASE_I_3"/>
    <property type="match status" value="1"/>
</dbReference>
<protein>
    <recommendedName>
        <fullName evidence="4 7">Signal peptidase I</fullName>
        <ecNumber evidence="4 7">3.4.21.89</ecNumber>
    </recommendedName>
</protein>
<dbReference type="Pfam" id="PF10502">
    <property type="entry name" value="Peptidase_S26"/>
    <property type="match status" value="1"/>
</dbReference>
<evidence type="ECO:0000256" key="2">
    <source>
        <dbReference type="ARBA" id="ARBA00004401"/>
    </source>
</evidence>
<dbReference type="PRINTS" id="PR00727">
    <property type="entry name" value="LEADERPTASE"/>
</dbReference>
<evidence type="ECO:0000256" key="5">
    <source>
        <dbReference type="ARBA" id="ARBA00022670"/>
    </source>
</evidence>
<comment type="caution">
    <text evidence="10">The sequence shown here is derived from an EMBL/GenBank/DDBJ whole genome shotgun (WGS) entry which is preliminary data.</text>
</comment>
<accession>A0ABT2SZ51</accession>
<evidence type="ECO:0000256" key="4">
    <source>
        <dbReference type="ARBA" id="ARBA00013208"/>
    </source>
</evidence>
<evidence type="ECO:0000313" key="11">
    <source>
        <dbReference type="Proteomes" id="UP001652432"/>
    </source>
</evidence>
<comment type="subcellular location">
    <subcellularLocation>
        <location evidence="2">Cell membrane</location>
        <topology evidence="2">Single-pass type II membrane protein</topology>
    </subcellularLocation>
    <subcellularLocation>
        <location evidence="8">Membrane</location>
        <topology evidence="8">Single-pass type II membrane protein</topology>
    </subcellularLocation>
</comment>
<keyword evidence="7" id="KW-0472">Membrane</keyword>
<dbReference type="CDD" id="cd06530">
    <property type="entry name" value="S26_SPase_I"/>
    <property type="match status" value="1"/>
</dbReference>
<keyword evidence="7" id="KW-1133">Transmembrane helix</keyword>
<dbReference type="InterPro" id="IPR019756">
    <property type="entry name" value="Pept_S26A_signal_pept_1_Ser-AS"/>
</dbReference>
<reference evidence="10 11" key="1">
    <citation type="journal article" date="2021" name="ISME Commun">
        <title>Automated analysis of genomic sequences facilitates high-throughput and comprehensive description of bacteria.</title>
        <authorList>
            <person name="Hitch T.C.A."/>
        </authorList>
    </citation>
    <scope>NUCLEOTIDE SEQUENCE [LARGE SCALE GENOMIC DNA]</scope>
    <source>
        <strain evidence="10 11">Sanger_18</strain>
    </source>
</reference>
<keyword evidence="5 7" id="KW-0645">Protease</keyword>
<evidence type="ECO:0000256" key="7">
    <source>
        <dbReference type="RuleBase" id="RU003993"/>
    </source>
</evidence>